<dbReference type="RefSeq" id="WP_320314301.1">
    <property type="nucleotide sequence ID" value="NZ_JAVIKH010000016.1"/>
</dbReference>
<evidence type="ECO:0000313" key="2">
    <source>
        <dbReference type="EMBL" id="MDX8336947.1"/>
    </source>
</evidence>
<dbReference type="SUPFAM" id="SSF50891">
    <property type="entry name" value="Cyclophilin-like"/>
    <property type="match status" value="1"/>
</dbReference>
<protein>
    <submittedName>
        <fullName evidence="2">Cyclophilin-like fold protein</fullName>
    </submittedName>
</protein>
<comment type="caution">
    <text evidence="2">The sequence shown here is derived from an EMBL/GenBank/DDBJ whole genome shotgun (WGS) entry which is preliminary data.</text>
</comment>
<proteinExistence type="predicted"/>
<feature type="domain" description="Cyclophilin-like" evidence="1">
    <location>
        <begin position="30"/>
        <end position="130"/>
    </location>
</feature>
<dbReference type="EMBL" id="JAVIKH010000016">
    <property type="protein sequence ID" value="MDX8336947.1"/>
    <property type="molecule type" value="Genomic_DNA"/>
</dbReference>
<accession>A0ABU4WBN0</accession>
<dbReference type="Proteomes" id="UP001279681">
    <property type="component" value="Unassembled WGS sequence"/>
</dbReference>
<gene>
    <name evidence="2" type="ORF">RFV38_10630</name>
</gene>
<dbReference type="Pfam" id="PF18050">
    <property type="entry name" value="Cyclophil_like2"/>
    <property type="match status" value="1"/>
</dbReference>
<name>A0ABU4WBN0_9FUSO</name>
<sequence>MILLKTFFIFTIFFISNVEVFSANNFSINIQVGNKIFKGTLVNNPSTRALIKKFPLKIVMSDLYNNEKYYHFSETFPTNQEQVENIKIGDIFLYRSNYLVIFYDNFKTSYSYTKLGQVNDISGFKEALGKRTIETIWSFDAPTTKIRDFTEVIVNKKPGIF</sequence>
<keyword evidence="3" id="KW-1185">Reference proteome</keyword>
<dbReference type="InterPro" id="IPR029000">
    <property type="entry name" value="Cyclophilin-like_dom_sf"/>
</dbReference>
<reference evidence="3" key="1">
    <citation type="submission" date="2023-07" db="EMBL/GenBank/DDBJ databases">
        <authorList>
            <person name="Colorado M.A."/>
            <person name="Villamil L.M."/>
            <person name="Melo J.F."/>
            <person name="Rodriguez J.A."/>
            <person name="Ruiz R.Y."/>
        </authorList>
    </citation>
    <scope>NUCLEOTIDE SEQUENCE [LARGE SCALE GENOMIC DNA]</scope>
    <source>
        <strain evidence="3">C33</strain>
    </source>
</reference>
<organism evidence="2 3">
    <name type="scientific">Candidatus Cetobacterium colombiensis</name>
    <dbReference type="NCBI Taxonomy" id="3073100"/>
    <lineage>
        <taxon>Bacteria</taxon>
        <taxon>Fusobacteriati</taxon>
        <taxon>Fusobacteriota</taxon>
        <taxon>Fusobacteriia</taxon>
        <taxon>Fusobacteriales</taxon>
        <taxon>Fusobacteriaceae</taxon>
        <taxon>Cetobacterium</taxon>
    </lineage>
</organism>
<evidence type="ECO:0000259" key="1">
    <source>
        <dbReference type="Pfam" id="PF18050"/>
    </source>
</evidence>
<evidence type="ECO:0000313" key="3">
    <source>
        <dbReference type="Proteomes" id="UP001279681"/>
    </source>
</evidence>
<dbReference type="InterPro" id="IPR041183">
    <property type="entry name" value="Cyclophilin-like"/>
</dbReference>
<dbReference type="Gene3D" id="2.40.100.20">
    <property type="match status" value="1"/>
</dbReference>